<dbReference type="AlphaFoldDB" id="A0AAD1U3M4"/>
<feature type="compositionally biased region" description="Basic residues" evidence="1">
    <location>
        <begin position="215"/>
        <end position="227"/>
    </location>
</feature>
<dbReference type="EMBL" id="CAMPGE010000815">
    <property type="protein sequence ID" value="CAI2359574.1"/>
    <property type="molecule type" value="Genomic_DNA"/>
</dbReference>
<proteinExistence type="predicted"/>
<protein>
    <submittedName>
        <fullName evidence="2">Uncharacterized protein</fullName>
    </submittedName>
</protein>
<name>A0AAD1U3M4_EUPCR</name>
<evidence type="ECO:0000313" key="3">
    <source>
        <dbReference type="Proteomes" id="UP001295684"/>
    </source>
</evidence>
<feature type="region of interest" description="Disordered" evidence="1">
    <location>
        <begin position="205"/>
        <end position="228"/>
    </location>
</feature>
<dbReference type="Proteomes" id="UP001295684">
    <property type="component" value="Unassembled WGS sequence"/>
</dbReference>
<keyword evidence="3" id="KW-1185">Reference proteome</keyword>
<reference evidence="2" key="1">
    <citation type="submission" date="2023-07" db="EMBL/GenBank/DDBJ databases">
        <authorList>
            <consortium name="AG Swart"/>
            <person name="Singh M."/>
            <person name="Singh A."/>
            <person name="Seah K."/>
            <person name="Emmerich C."/>
        </authorList>
    </citation>
    <scope>NUCLEOTIDE SEQUENCE</scope>
    <source>
        <strain evidence="2">DP1</strain>
    </source>
</reference>
<accession>A0AAD1U3M4</accession>
<feature type="region of interest" description="Disordered" evidence="1">
    <location>
        <begin position="317"/>
        <end position="346"/>
    </location>
</feature>
<comment type="caution">
    <text evidence="2">The sequence shown here is derived from an EMBL/GenBank/DDBJ whole genome shotgun (WGS) entry which is preliminary data.</text>
</comment>
<sequence length="594" mass="67534">MLPNSRNPMKFLPIKNTVTPTITGKNILFPSVEHIGGKKMAINSQECLQPPYKRSSATPPSRDIPSCLKKCGGKSDKITPSSSGGLMPKKKVTQPKKYVGIYSKMKEQRNTEHFGVIQKPFEYNFSLMKKKNTSCNTRKTGFVDKRNSVMKNTSKEKLKKINEFDPYNLTLKNQPDLNKSADILLSTRSLNPQNNPKSIERVRRKQLGISNQKKSQQKPRKKSKRGLQKQCQKLTQIRHFISKKSSQKLHKFTVQNNKHGHKILPFSSAYSKPASSVKPGPKIPSLNIPVEKVPSQISQVSLNLTFTQKSFLDQTGSIKQNQKQKKKRKHDIGKNIRGARKNSTEKQCNNSFNHHFQSIYGEDTSNPEVFDIPDDLGIFKSELPKNTNPDTHQAIKADDLYEYIIDQEILDYVDSLRDKFNLSAIKTTKEFIDRINQELLNPDLNPKQFFALQELKREFLCDLEEPPIMNGDIDADQAFSIEDDEAQVLQKSAVRPVHKCQPEFIDYNFISTAQSHLQKGMISDQDFKTSIPQTPCFVSTPSNSQRASDAIAPCDLISALKRTPLNTLKASSLKCEIANKDLQRRKNFSFGKEY</sequence>
<evidence type="ECO:0000313" key="2">
    <source>
        <dbReference type="EMBL" id="CAI2359574.1"/>
    </source>
</evidence>
<organism evidence="2 3">
    <name type="scientific">Euplotes crassus</name>
    <dbReference type="NCBI Taxonomy" id="5936"/>
    <lineage>
        <taxon>Eukaryota</taxon>
        <taxon>Sar</taxon>
        <taxon>Alveolata</taxon>
        <taxon>Ciliophora</taxon>
        <taxon>Intramacronucleata</taxon>
        <taxon>Spirotrichea</taxon>
        <taxon>Hypotrichia</taxon>
        <taxon>Euplotida</taxon>
        <taxon>Euplotidae</taxon>
        <taxon>Moneuplotes</taxon>
    </lineage>
</organism>
<gene>
    <name evidence="2" type="ORF">ECRASSUSDP1_LOCUS866</name>
</gene>
<feature type="compositionally biased region" description="Basic residues" evidence="1">
    <location>
        <begin position="322"/>
        <end position="331"/>
    </location>
</feature>
<evidence type="ECO:0000256" key="1">
    <source>
        <dbReference type="SAM" id="MobiDB-lite"/>
    </source>
</evidence>